<gene>
    <name evidence="1" type="ORF">Pmgp_02514</name>
</gene>
<sequence length="96" mass="11418">MTVAQDEILSMFVTELREKALLDFRHSDQQVQDRYNENRELSMKLNNILKELSKEKRRIIEDYMDKTSGLVSCQLDYLYLKGIKDGFKLVKMLELI</sequence>
<keyword evidence="2" id="KW-1185">Reference proteome</keyword>
<name>A0A4Y7RMJ7_9FIRM</name>
<comment type="caution">
    <text evidence="1">The sequence shown here is derived from an EMBL/GenBank/DDBJ whole genome shotgun (WGS) entry which is preliminary data.</text>
</comment>
<accession>A0A4Y7RMJ7</accession>
<proteinExistence type="predicted"/>
<organism evidence="1 2">
    <name type="scientific">Pelotomaculum propionicicum</name>
    <dbReference type="NCBI Taxonomy" id="258475"/>
    <lineage>
        <taxon>Bacteria</taxon>
        <taxon>Bacillati</taxon>
        <taxon>Bacillota</taxon>
        <taxon>Clostridia</taxon>
        <taxon>Eubacteriales</taxon>
        <taxon>Desulfotomaculaceae</taxon>
        <taxon>Pelotomaculum</taxon>
    </lineage>
</organism>
<dbReference type="Proteomes" id="UP000297597">
    <property type="component" value="Unassembled WGS sequence"/>
</dbReference>
<dbReference type="EMBL" id="QFFZ01000030">
    <property type="protein sequence ID" value="TEB10214.1"/>
    <property type="molecule type" value="Genomic_DNA"/>
</dbReference>
<protein>
    <submittedName>
        <fullName evidence="1">Uncharacterized protein</fullName>
    </submittedName>
</protein>
<evidence type="ECO:0000313" key="1">
    <source>
        <dbReference type="EMBL" id="TEB10214.1"/>
    </source>
</evidence>
<evidence type="ECO:0000313" key="2">
    <source>
        <dbReference type="Proteomes" id="UP000297597"/>
    </source>
</evidence>
<dbReference type="RefSeq" id="WP_192902921.1">
    <property type="nucleotide sequence ID" value="NZ_QFFZ01000030.1"/>
</dbReference>
<dbReference type="AlphaFoldDB" id="A0A4Y7RMJ7"/>
<reference evidence="1 2" key="1">
    <citation type="journal article" date="2018" name="Environ. Microbiol.">
        <title>Novel energy conservation strategies and behaviour of Pelotomaculum schinkii driving syntrophic propionate catabolism.</title>
        <authorList>
            <person name="Hidalgo-Ahumada C.A.P."/>
            <person name="Nobu M.K."/>
            <person name="Narihiro T."/>
            <person name="Tamaki H."/>
            <person name="Liu W.T."/>
            <person name="Kamagata Y."/>
            <person name="Stams A.J.M."/>
            <person name="Imachi H."/>
            <person name="Sousa D.Z."/>
        </authorList>
    </citation>
    <scope>NUCLEOTIDE SEQUENCE [LARGE SCALE GENOMIC DNA]</scope>
    <source>
        <strain evidence="1 2">MGP</strain>
    </source>
</reference>